<evidence type="ECO:0000256" key="1">
    <source>
        <dbReference type="ARBA" id="ARBA00001974"/>
    </source>
</evidence>
<dbReference type="GO" id="GO:0050660">
    <property type="term" value="F:flavin adenine dinucleotide binding"/>
    <property type="evidence" value="ECO:0007669"/>
    <property type="project" value="InterPro"/>
</dbReference>
<proteinExistence type="inferred from homology"/>
<evidence type="ECO:0000256" key="2">
    <source>
        <dbReference type="ARBA" id="ARBA00010139"/>
    </source>
</evidence>
<organism evidence="8 9">
    <name type="scientific">Alteromonas stellipolaris</name>
    <dbReference type="NCBI Taxonomy" id="233316"/>
    <lineage>
        <taxon>Bacteria</taxon>
        <taxon>Pseudomonadati</taxon>
        <taxon>Pseudomonadota</taxon>
        <taxon>Gammaproteobacteria</taxon>
        <taxon>Alteromonadales</taxon>
        <taxon>Alteromonadaceae</taxon>
        <taxon>Alteromonas/Salinimonas group</taxon>
        <taxon>Alteromonas</taxon>
    </lineage>
</organism>
<dbReference type="Pfam" id="PF00743">
    <property type="entry name" value="FMO-like"/>
    <property type="match status" value="1"/>
</dbReference>
<dbReference type="PANTHER" id="PTHR43872:SF1">
    <property type="entry name" value="MONOOXYGENASE, PUTATIVE (AFU_ORTHOLOGUE AFUA_8G02570)-RELATED"/>
    <property type="match status" value="1"/>
</dbReference>
<dbReference type="EC" id="1.14.13.-" evidence="8"/>
<dbReference type="InterPro" id="IPR036188">
    <property type="entry name" value="FAD/NAD-bd_sf"/>
</dbReference>
<comment type="cofactor">
    <cofactor evidence="1">
        <name>FAD</name>
        <dbReference type="ChEBI" id="CHEBI:57692"/>
    </cofactor>
</comment>
<dbReference type="PANTHER" id="PTHR43872">
    <property type="entry name" value="MONOOXYGENASE, PUTATIVE (AFU_ORTHOLOGUE AFUA_8G02570)-RELATED"/>
    <property type="match status" value="1"/>
</dbReference>
<evidence type="ECO:0000313" key="8">
    <source>
        <dbReference type="EMBL" id="MDO6577973.1"/>
    </source>
</evidence>
<protein>
    <submittedName>
        <fullName evidence="8">NAD(P)/FAD-dependent oxidoreductase</fullName>
        <ecNumber evidence="8">1.14.13.-</ecNumber>
    </submittedName>
</protein>
<keyword evidence="7" id="KW-0503">Monooxygenase</keyword>
<accession>A0AAW7Z5W0</accession>
<comment type="caution">
    <text evidence="8">The sequence shown here is derived from an EMBL/GenBank/DDBJ whole genome shotgun (WGS) entry which is preliminary data.</text>
</comment>
<dbReference type="SUPFAM" id="SSF51905">
    <property type="entry name" value="FAD/NAD(P)-binding domain"/>
    <property type="match status" value="2"/>
</dbReference>
<evidence type="ECO:0000313" key="9">
    <source>
        <dbReference type="Proteomes" id="UP001170717"/>
    </source>
</evidence>
<evidence type="ECO:0000256" key="7">
    <source>
        <dbReference type="ARBA" id="ARBA00023033"/>
    </source>
</evidence>
<reference evidence="8" key="1">
    <citation type="submission" date="2023-07" db="EMBL/GenBank/DDBJ databases">
        <title>Genome content predicts the carbon catabolic preferences of heterotrophic bacteria.</title>
        <authorList>
            <person name="Gralka M."/>
        </authorList>
    </citation>
    <scope>NUCLEOTIDE SEQUENCE</scope>
    <source>
        <strain evidence="8">F2M12</strain>
    </source>
</reference>
<dbReference type="InterPro" id="IPR051820">
    <property type="entry name" value="FAD-binding_MO"/>
</dbReference>
<dbReference type="InterPro" id="IPR020946">
    <property type="entry name" value="Flavin_mOase-like"/>
</dbReference>
<dbReference type="AlphaFoldDB" id="A0AAW7Z5W0"/>
<name>A0AAW7Z5W0_9ALTE</name>
<keyword evidence="3" id="KW-0285">Flavoprotein</keyword>
<gene>
    <name evidence="8" type="ORF">Q4527_11245</name>
</gene>
<dbReference type="Gene3D" id="3.50.50.60">
    <property type="entry name" value="FAD/NAD(P)-binding domain"/>
    <property type="match status" value="2"/>
</dbReference>
<keyword evidence="5" id="KW-0521">NADP</keyword>
<sequence length="511" mass="57854">MASVQHDDIPHFDVLIIGAGLSGIGTACHIKNTFPKKSITLLERRETLGGTWDLFKYPGIRSDSDMLTFGYNFRPWNKLHTLADGPAIKQYISDTADEFGVTEKIQFGVKTISANWDNEIRCWTVIALHEISGEKRKYTCGYFISCTGYYNQDAGYLPRFPNEDNFKGQRIHPQHWPKDLDYTGKKVVIIGSGATAVTLMPAMANDAAHVTMVQRSPSYIFSVPSIDRMTGLLERVLPKQWVFRLARKRNLAIQRGIYLACRRWPNFMKKYLLSHVRKHVGDSVDMRHFTPKYMPWDERLCSVPDADLFNAIRSGKAAIETGEIASFTETGITMKNGRKLQADIIITATGLNLLTLGGINVSIDGNPCSFSDKMTYKSVLVENMPNMAWIFGYVNASWTLKADISATYLCRLFKYMQDNEFEVVVPEDHDNCALDDGIMDSLQASYVQRGKHQLPRQGTKYPWKVTMHYGKDRKMLLDDPIEDAALNFFKKENSTYKAAPLNNITTKEASA</sequence>
<dbReference type="GO" id="GO:0004499">
    <property type="term" value="F:N,N-dimethylaniline monooxygenase activity"/>
    <property type="evidence" value="ECO:0007669"/>
    <property type="project" value="InterPro"/>
</dbReference>
<keyword evidence="6 8" id="KW-0560">Oxidoreductase</keyword>
<dbReference type="GO" id="GO:0050661">
    <property type="term" value="F:NADP binding"/>
    <property type="evidence" value="ECO:0007669"/>
    <property type="project" value="InterPro"/>
</dbReference>
<evidence type="ECO:0000256" key="5">
    <source>
        <dbReference type="ARBA" id="ARBA00022857"/>
    </source>
</evidence>
<dbReference type="Proteomes" id="UP001170717">
    <property type="component" value="Unassembled WGS sequence"/>
</dbReference>
<comment type="similarity">
    <text evidence="2">Belongs to the FAD-binding monooxygenase family.</text>
</comment>
<evidence type="ECO:0000256" key="4">
    <source>
        <dbReference type="ARBA" id="ARBA00022827"/>
    </source>
</evidence>
<evidence type="ECO:0000256" key="3">
    <source>
        <dbReference type="ARBA" id="ARBA00022630"/>
    </source>
</evidence>
<dbReference type="EMBL" id="JAUOQI010000006">
    <property type="protein sequence ID" value="MDO6577973.1"/>
    <property type="molecule type" value="Genomic_DNA"/>
</dbReference>
<dbReference type="RefSeq" id="WP_061997816.1">
    <property type="nucleotide sequence ID" value="NZ_CP015345.1"/>
</dbReference>
<keyword evidence="4" id="KW-0274">FAD</keyword>
<evidence type="ECO:0000256" key="6">
    <source>
        <dbReference type="ARBA" id="ARBA00023002"/>
    </source>
</evidence>
<dbReference type="FunFam" id="3.50.50.60:FF:000228">
    <property type="entry name" value="FAD-containing monooxygenase EthA"/>
    <property type="match status" value="1"/>
</dbReference>